<feature type="region of interest" description="Disordered" evidence="1">
    <location>
        <begin position="178"/>
        <end position="209"/>
    </location>
</feature>
<gene>
    <name evidence="2" type="ORF">GNE07_18350</name>
</gene>
<dbReference type="AlphaFoldDB" id="A0AAW9WLR3"/>
<sequence length="209" mass="23738">MNVYEKLLKVQQELKVPKSQYNLFGKYYYRNCEDIQEAVKPLLKSVNAVLFLNDEIEQIGDRYYVKGIAKFVDCETGAEITNKAYAREEEEKKGMDASQITGSTSSYARKYALNGLFCIDDNKDADSNGKINEDQRNEIIEELKRTGVGIKGLLKNYGLKTLEEMEADQYSEAVKVLKSKPDKEKIPPPVSDDEMKQLSPPDDNGLPFN</sequence>
<evidence type="ECO:0000313" key="2">
    <source>
        <dbReference type="EMBL" id="MUB64992.1"/>
    </source>
</evidence>
<dbReference type="Pfam" id="PF04404">
    <property type="entry name" value="ERF"/>
    <property type="match status" value="1"/>
</dbReference>
<evidence type="ECO:0000256" key="1">
    <source>
        <dbReference type="SAM" id="MobiDB-lite"/>
    </source>
</evidence>
<organism evidence="2 3">
    <name type="scientific">Hungatella hathewayi</name>
    <dbReference type="NCBI Taxonomy" id="154046"/>
    <lineage>
        <taxon>Bacteria</taxon>
        <taxon>Bacillati</taxon>
        <taxon>Bacillota</taxon>
        <taxon>Clostridia</taxon>
        <taxon>Lachnospirales</taxon>
        <taxon>Lachnospiraceae</taxon>
        <taxon>Hungatella</taxon>
    </lineage>
</organism>
<protein>
    <submittedName>
        <fullName evidence="2">ERF superfamily protein</fullName>
    </submittedName>
</protein>
<dbReference type="EMBL" id="WNME01000012">
    <property type="protein sequence ID" value="MUB64992.1"/>
    <property type="molecule type" value="Genomic_DNA"/>
</dbReference>
<dbReference type="InterPro" id="IPR007499">
    <property type="entry name" value="ERF_bacteria_virus"/>
</dbReference>
<proteinExistence type="predicted"/>
<accession>A0AAW9WLR3</accession>
<reference evidence="2 3" key="1">
    <citation type="submission" date="2019-09" db="EMBL/GenBank/DDBJ databases">
        <title>Draft genome sequencing of Hungatella hathewayi 123Y-2.</title>
        <authorList>
            <person name="Lv Q."/>
            <person name="Li S."/>
        </authorList>
    </citation>
    <scope>NUCLEOTIDE SEQUENCE [LARGE SCALE GENOMIC DNA]</scope>
    <source>
        <strain evidence="2 3">123Y-2</strain>
    </source>
</reference>
<dbReference type="Proteomes" id="UP000434223">
    <property type="component" value="Unassembled WGS sequence"/>
</dbReference>
<evidence type="ECO:0000313" key="3">
    <source>
        <dbReference type="Proteomes" id="UP000434223"/>
    </source>
</evidence>
<name>A0AAW9WLR3_9FIRM</name>
<comment type="caution">
    <text evidence="2">The sequence shown here is derived from an EMBL/GenBank/DDBJ whole genome shotgun (WGS) entry which is preliminary data.</text>
</comment>